<dbReference type="EMBL" id="CM046113">
    <property type="protein sequence ID" value="KAI8420750.1"/>
    <property type="molecule type" value="Genomic_DNA"/>
</dbReference>
<proteinExistence type="predicted"/>
<keyword evidence="2" id="KW-1185">Reference proteome</keyword>
<feature type="non-terminal residue" evidence="1">
    <location>
        <position position="1"/>
    </location>
</feature>
<protein>
    <submittedName>
        <fullName evidence="1">Uncharacterized protein</fullName>
    </submittedName>
</protein>
<sequence length="903" mass="100685">CRSQCRLQEQRPGTCPSSDSPEWAAACVKACNLDSQCDGTQRCCHHGCGSTCSEPVDLFTLPGLPALPTIEEVKEKKKSVRIRWSDGVGDLARAVPGRILYLLEEQHHIGPKYEEERLGGWNLLLRTNKGVAFPKCLSVAITASGQLRSVPQAAGVFGSKCTPFNPGKDPDLPHPKEMRVRPVELIMCRSQCRLQEQRPGTCPSSDSPEWAAACVKACNLDSQCDGTQRCCHHGCGSTCSEPVDLFTLPEKRKSVRIRWSDGVGDLARAVPGRILYLLEEQHHIGPKYEEERLGGWNLLLRTNKTKASLRNLLKPGRYYRFRAAAVSSAGSRGFSDPSAPFNPRKGPRPPPPPKRLRVRPVGVDNGTVTIRLEWKEPNSDLPVMRYKVFWSRRVRGVTGDLDSVLVNHQSIPKTISHFGVGKLRSEKAAIFYNTTNIHDLQPQSLQRRDKKFVNDISYSGERLSVKIYKTKTKVFQQRLRGPFSLVRRCVHRQTGQQFAVKIVDVARFTASPGLSTADLKREATICHMLKHPHIVELLETYSSEGMLYMVFEYMDGSDLCFEVVRRATAGFVYSEAVACHYMRQILEALRYCHENDIVHRDVRPHCVLLAGRDNCAPVKLGGFGVAAQLPTPTSHRAPPGRIGTPHYMAPEVVSSQLYGKPVDVWAAGILLHVLLVGYLPFTGTRERLFEAICRGRLRFDAPLWDDVSDAAKDLVQRMLTVDHTQRITIQDVLNHRWIRDRDKQNRVHLASTVDELKKFNSRRRLRAATLAAAAADDEEDDEQNARKQVMLEEANAAAVNLVVESLDDVSVLQDGPIFMDPDLFHSMLDDLQLRALLEVYDRIACTVVVSSGRAPTAEGRQRCRQALDAAARLRGAPGPAAASPATASAIHELRRVLALPHVK</sequence>
<dbReference type="Proteomes" id="UP001064048">
    <property type="component" value="Chromosome 13"/>
</dbReference>
<evidence type="ECO:0000313" key="1">
    <source>
        <dbReference type="EMBL" id="KAI8420750.1"/>
    </source>
</evidence>
<accession>A0ACC0J9R8</accession>
<evidence type="ECO:0000313" key="2">
    <source>
        <dbReference type="Proteomes" id="UP001064048"/>
    </source>
</evidence>
<name>A0ACC0J9R8_CHOFU</name>
<organism evidence="1 2">
    <name type="scientific">Choristoneura fumiferana</name>
    <name type="common">Spruce budworm moth</name>
    <name type="synonym">Archips fumiferana</name>
    <dbReference type="NCBI Taxonomy" id="7141"/>
    <lineage>
        <taxon>Eukaryota</taxon>
        <taxon>Metazoa</taxon>
        <taxon>Ecdysozoa</taxon>
        <taxon>Arthropoda</taxon>
        <taxon>Hexapoda</taxon>
        <taxon>Insecta</taxon>
        <taxon>Pterygota</taxon>
        <taxon>Neoptera</taxon>
        <taxon>Endopterygota</taxon>
        <taxon>Lepidoptera</taxon>
        <taxon>Glossata</taxon>
        <taxon>Ditrysia</taxon>
        <taxon>Tortricoidea</taxon>
        <taxon>Tortricidae</taxon>
        <taxon>Tortricinae</taxon>
        <taxon>Choristoneura</taxon>
    </lineage>
</organism>
<feature type="non-terminal residue" evidence="1">
    <location>
        <position position="903"/>
    </location>
</feature>
<reference evidence="1 2" key="1">
    <citation type="journal article" date="2022" name="Genome Biol. Evol.">
        <title>The Spruce Budworm Genome: Reconstructing the Evolutionary History of Antifreeze Proteins.</title>
        <authorList>
            <person name="Beliveau C."/>
            <person name="Gagne P."/>
            <person name="Picq S."/>
            <person name="Vernygora O."/>
            <person name="Keeling C.I."/>
            <person name="Pinkney K."/>
            <person name="Doucet D."/>
            <person name="Wen F."/>
            <person name="Johnston J.S."/>
            <person name="Maaroufi H."/>
            <person name="Boyle B."/>
            <person name="Laroche J."/>
            <person name="Dewar K."/>
            <person name="Juretic N."/>
            <person name="Blackburn G."/>
            <person name="Nisole A."/>
            <person name="Brunet B."/>
            <person name="Brandao M."/>
            <person name="Lumley L."/>
            <person name="Duan J."/>
            <person name="Quan G."/>
            <person name="Lucarotti C.J."/>
            <person name="Roe A.D."/>
            <person name="Sperling F.A.H."/>
            <person name="Levesque R.C."/>
            <person name="Cusson M."/>
        </authorList>
    </citation>
    <scope>NUCLEOTIDE SEQUENCE [LARGE SCALE GENOMIC DNA]</scope>
    <source>
        <strain evidence="1">Glfc:IPQL:Cfum</strain>
    </source>
</reference>
<comment type="caution">
    <text evidence="1">The sequence shown here is derived from an EMBL/GenBank/DDBJ whole genome shotgun (WGS) entry which is preliminary data.</text>
</comment>
<gene>
    <name evidence="1" type="ORF">MSG28_007966</name>
</gene>